<dbReference type="GO" id="GO:0007156">
    <property type="term" value="P:homophilic cell adhesion via plasma membrane adhesion molecules"/>
    <property type="evidence" value="ECO:0007669"/>
    <property type="project" value="InterPro"/>
</dbReference>
<evidence type="ECO:0000256" key="9">
    <source>
        <dbReference type="ARBA" id="ARBA00023180"/>
    </source>
</evidence>
<dbReference type="PANTHER" id="PTHR24027">
    <property type="entry name" value="CADHERIN-23"/>
    <property type="match status" value="1"/>
</dbReference>
<dbReference type="GO" id="GO:0008013">
    <property type="term" value="F:beta-catenin binding"/>
    <property type="evidence" value="ECO:0007669"/>
    <property type="project" value="TreeGrafter"/>
</dbReference>
<keyword evidence="14" id="KW-1185">Reference proteome</keyword>
<dbReference type="EMBL" id="SCEB01008106">
    <property type="protein sequence ID" value="RXM91649.1"/>
    <property type="molecule type" value="Genomic_DNA"/>
</dbReference>
<keyword evidence="5" id="KW-0677">Repeat</keyword>
<dbReference type="SUPFAM" id="SSF49313">
    <property type="entry name" value="Cadherin-like"/>
    <property type="match status" value="1"/>
</dbReference>
<dbReference type="GO" id="GO:0034332">
    <property type="term" value="P:adherens junction organization"/>
    <property type="evidence" value="ECO:0007669"/>
    <property type="project" value="TreeGrafter"/>
</dbReference>
<keyword evidence="3" id="KW-0812">Transmembrane</keyword>
<keyword evidence="9" id="KW-0325">Glycoprotein</keyword>
<dbReference type="GO" id="GO:0016342">
    <property type="term" value="C:catenin complex"/>
    <property type="evidence" value="ECO:0007669"/>
    <property type="project" value="TreeGrafter"/>
</dbReference>
<dbReference type="GO" id="GO:0045296">
    <property type="term" value="F:cadherin binding"/>
    <property type="evidence" value="ECO:0007669"/>
    <property type="project" value="TreeGrafter"/>
</dbReference>
<dbReference type="PROSITE" id="PS00232">
    <property type="entry name" value="CADHERIN_1"/>
    <property type="match status" value="1"/>
</dbReference>
<evidence type="ECO:0000259" key="12">
    <source>
        <dbReference type="PROSITE" id="PS50268"/>
    </source>
</evidence>
<evidence type="ECO:0000313" key="14">
    <source>
        <dbReference type="Proteomes" id="UP000289886"/>
    </source>
</evidence>
<dbReference type="GO" id="GO:0000902">
    <property type="term" value="P:cell morphogenesis"/>
    <property type="evidence" value="ECO:0007669"/>
    <property type="project" value="TreeGrafter"/>
</dbReference>
<evidence type="ECO:0000256" key="10">
    <source>
        <dbReference type="ARBA" id="ARBA00041040"/>
    </source>
</evidence>
<evidence type="ECO:0000313" key="13">
    <source>
        <dbReference type="EMBL" id="RXM91649.1"/>
    </source>
</evidence>
<dbReference type="InterPro" id="IPR020894">
    <property type="entry name" value="Cadherin_CS"/>
</dbReference>
<dbReference type="GO" id="GO:0044331">
    <property type="term" value="P:cell-cell adhesion mediated by cadherin"/>
    <property type="evidence" value="ECO:0007669"/>
    <property type="project" value="TreeGrafter"/>
</dbReference>
<evidence type="ECO:0000256" key="4">
    <source>
        <dbReference type="ARBA" id="ARBA00022723"/>
    </source>
</evidence>
<keyword evidence="2" id="KW-1003">Cell membrane</keyword>
<dbReference type="GO" id="GO:0005509">
    <property type="term" value="F:calcium ion binding"/>
    <property type="evidence" value="ECO:0007669"/>
    <property type="project" value="UniProtKB-UniRule"/>
</dbReference>
<keyword evidence="4" id="KW-0479">Metal-binding</keyword>
<evidence type="ECO:0000256" key="6">
    <source>
        <dbReference type="ARBA" id="ARBA00022837"/>
    </source>
</evidence>
<proteinExistence type="predicted"/>
<organism evidence="13 14">
    <name type="scientific">Acipenser ruthenus</name>
    <name type="common">Sterlet sturgeon</name>
    <dbReference type="NCBI Taxonomy" id="7906"/>
    <lineage>
        <taxon>Eukaryota</taxon>
        <taxon>Metazoa</taxon>
        <taxon>Chordata</taxon>
        <taxon>Craniata</taxon>
        <taxon>Vertebrata</taxon>
        <taxon>Euteleostomi</taxon>
        <taxon>Actinopterygii</taxon>
        <taxon>Chondrostei</taxon>
        <taxon>Acipenseriformes</taxon>
        <taxon>Acipenseridae</taxon>
        <taxon>Acipenser</taxon>
    </lineage>
</organism>
<dbReference type="GO" id="GO:0016339">
    <property type="term" value="P:calcium-dependent cell-cell adhesion via plasma membrane cell adhesion molecules"/>
    <property type="evidence" value="ECO:0007669"/>
    <property type="project" value="TreeGrafter"/>
</dbReference>
<dbReference type="Pfam" id="PF00028">
    <property type="entry name" value="Cadherin"/>
    <property type="match status" value="1"/>
</dbReference>
<gene>
    <name evidence="13" type="ORF">EOD39_20959</name>
</gene>
<dbReference type="CDD" id="cd11304">
    <property type="entry name" value="Cadherin_repeat"/>
    <property type="match status" value="1"/>
</dbReference>
<sequence>MRNSKVVANLTVIDRDQPHTANWNAVYRIVSGDPSGHFTIRTDPVTNDGMVTVVKKVSQYSVIIQATDMEGNLNFGLSNTATAIISVTDINDNPPELTASTDMQTAFRYV</sequence>
<keyword evidence="7" id="KW-0130">Cell adhesion</keyword>
<dbReference type="FunFam" id="2.60.40.60:FF:000019">
    <property type="entry name" value="Cadherin 2"/>
    <property type="match status" value="1"/>
</dbReference>
<accession>A0A444UTZ8</accession>
<protein>
    <recommendedName>
        <fullName evidence="10">Cadherin-4</fullName>
    </recommendedName>
</protein>
<dbReference type="InterPro" id="IPR002126">
    <property type="entry name" value="Cadherin-like_dom"/>
</dbReference>
<evidence type="ECO:0000256" key="11">
    <source>
        <dbReference type="PROSITE-ProRule" id="PRU00043"/>
    </source>
</evidence>
<keyword evidence="6 11" id="KW-0106">Calcium</keyword>
<dbReference type="Gene3D" id="2.60.40.60">
    <property type="entry name" value="Cadherins"/>
    <property type="match status" value="1"/>
</dbReference>
<dbReference type="InterPro" id="IPR015919">
    <property type="entry name" value="Cadherin-like_sf"/>
</dbReference>
<evidence type="ECO:0000256" key="2">
    <source>
        <dbReference type="ARBA" id="ARBA00022475"/>
    </source>
</evidence>
<evidence type="ECO:0000256" key="1">
    <source>
        <dbReference type="ARBA" id="ARBA00004251"/>
    </source>
</evidence>
<keyword evidence="8" id="KW-0472">Membrane</keyword>
<dbReference type="GO" id="GO:0007043">
    <property type="term" value="P:cell-cell junction assembly"/>
    <property type="evidence" value="ECO:0007669"/>
    <property type="project" value="TreeGrafter"/>
</dbReference>
<dbReference type="Proteomes" id="UP000289886">
    <property type="component" value="Unassembled WGS sequence"/>
</dbReference>
<comment type="subcellular location">
    <subcellularLocation>
        <location evidence="1">Cell membrane</location>
        <topology evidence="1">Single-pass type I membrane protein</topology>
    </subcellularLocation>
</comment>
<dbReference type="GO" id="GO:0005912">
    <property type="term" value="C:adherens junction"/>
    <property type="evidence" value="ECO:0007669"/>
    <property type="project" value="TreeGrafter"/>
</dbReference>
<dbReference type="AlphaFoldDB" id="A0A444UTZ8"/>
<dbReference type="PANTHER" id="PTHR24027:SF81">
    <property type="entry name" value="CADHERIN-4"/>
    <property type="match status" value="1"/>
</dbReference>
<evidence type="ECO:0000256" key="8">
    <source>
        <dbReference type="ARBA" id="ARBA00023136"/>
    </source>
</evidence>
<evidence type="ECO:0000256" key="3">
    <source>
        <dbReference type="ARBA" id="ARBA00022692"/>
    </source>
</evidence>
<dbReference type="GO" id="GO:0016477">
    <property type="term" value="P:cell migration"/>
    <property type="evidence" value="ECO:0007669"/>
    <property type="project" value="TreeGrafter"/>
</dbReference>
<dbReference type="PROSITE" id="PS50268">
    <property type="entry name" value="CADHERIN_2"/>
    <property type="match status" value="1"/>
</dbReference>
<comment type="caution">
    <text evidence="13">The sequence shown here is derived from an EMBL/GenBank/DDBJ whole genome shotgun (WGS) entry which is preliminary data.</text>
</comment>
<dbReference type="SMART" id="SM00112">
    <property type="entry name" value="CA"/>
    <property type="match status" value="1"/>
</dbReference>
<feature type="domain" description="Cadherin" evidence="12">
    <location>
        <begin position="7"/>
        <end position="97"/>
    </location>
</feature>
<evidence type="ECO:0000256" key="7">
    <source>
        <dbReference type="ARBA" id="ARBA00022889"/>
    </source>
</evidence>
<dbReference type="PRINTS" id="PR00205">
    <property type="entry name" value="CADHERIN"/>
</dbReference>
<evidence type="ECO:0000256" key="5">
    <source>
        <dbReference type="ARBA" id="ARBA00022737"/>
    </source>
</evidence>
<name>A0A444UTZ8_ACIRT</name>
<reference evidence="13 14" key="1">
    <citation type="submission" date="2019-01" db="EMBL/GenBank/DDBJ databases">
        <title>Draft Genome and Complete Hox-Cluster Characterization of the Sterlet Sturgeon (Acipenser ruthenus).</title>
        <authorList>
            <person name="Wei Q."/>
        </authorList>
    </citation>
    <scope>NUCLEOTIDE SEQUENCE [LARGE SCALE GENOMIC DNA]</scope>
    <source>
        <strain evidence="13">WHYD16114868_AA</strain>
        <tissue evidence="13">Blood</tissue>
    </source>
</reference>
<dbReference type="InterPro" id="IPR039808">
    <property type="entry name" value="Cadherin"/>
</dbReference>